<sequence length="197" mass="22190">MKNTRVVLVASRVVKGDIVPDEFNSLDLFNIGESPQRESSSKHGIRDNHKNDKNTRNPCYDGSQDLKRDTGHGRCRKDGPPKPLPFMKELNEFWKQRQSGLRSYPQLVGDSSPRKENVPESYKEVPYVYGSDAVHHCRCNCNDTEDPMTTAMKEHLLSFVGPCSCPTSRKKMVSPAAPSCTRCGEEVNFIILLQDCS</sequence>
<dbReference type="KEGG" id="apln:112905856"/>
<gene>
    <name evidence="3" type="primary">LOC112905856</name>
</gene>
<proteinExistence type="predicted"/>
<evidence type="ECO:0000313" key="3">
    <source>
        <dbReference type="RefSeq" id="XP_025834871.1"/>
    </source>
</evidence>
<feature type="compositionally biased region" description="Basic and acidic residues" evidence="1">
    <location>
        <begin position="64"/>
        <end position="80"/>
    </location>
</feature>
<dbReference type="GeneID" id="112905856"/>
<dbReference type="AlphaFoldDB" id="A0A7F5RFV9"/>
<keyword evidence="2" id="KW-1185">Reference proteome</keyword>
<organism evidence="2 3">
    <name type="scientific">Agrilus planipennis</name>
    <name type="common">Emerald ash borer</name>
    <name type="synonym">Agrilus marcopoli</name>
    <dbReference type="NCBI Taxonomy" id="224129"/>
    <lineage>
        <taxon>Eukaryota</taxon>
        <taxon>Metazoa</taxon>
        <taxon>Ecdysozoa</taxon>
        <taxon>Arthropoda</taxon>
        <taxon>Hexapoda</taxon>
        <taxon>Insecta</taxon>
        <taxon>Pterygota</taxon>
        <taxon>Neoptera</taxon>
        <taxon>Endopterygota</taxon>
        <taxon>Coleoptera</taxon>
        <taxon>Polyphaga</taxon>
        <taxon>Elateriformia</taxon>
        <taxon>Buprestoidea</taxon>
        <taxon>Buprestidae</taxon>
        <taxon>Agrilinae</taxon>
        <taxon>Agrilus</taxon>
    </lineage>
</organism>
<dbReference type="RefSeq" id="XP_025834871.1">
    <property type="nucleotide sequence ID" value="XM_025979086.1"/>
</dbReference>
<reference evidence="3" key="1">
    <citation type="submission" date="2025-08" db="UniProtKB">
        <authorList>
            <consortium name="RefSeq"/>
        </authorList>
    </citation>
    <scope>IDENTIFICATION</scope>
    <source>
        <tissue evidence="3">Entire body</tissue>
    </source>
</reference>
<evidence type="ECO:0000313" key="2">
    <source>
        <dbReference type="Proteomes" id="UP000192223"/>
    </source>
</evidence>
<feature type="compositionally biased region" description="Basic and acidic residues" evidence="1">
    <location>
        <begin position="35"/>
        <end position="55"/>
    </location>
</feature>
<evidence type="ECO:0000256" key="1">
    <source>
        <dbReference type="SAM" id="MobiDB-lite"/>
    </source>
</evidence>
<protein>
    <submittedName>
        <fullName evidence="3">Uncharacterized protein LOC112905856</fullName>
    </submittedName>
</protein>
<dbReference type="InParanoid" id="A0A7F5RFV9"/>
<feature type="region of interest" description="Disordered" evidence="1">
    <location>
        <begin position="32"/>
        <end position="86"/>
    </location>
</feature>
<name>A0A7F5RFV9_AGRPL</name>
<dbReference type="Proteomes" id="UP000192223">
    <property type="component" value="Unplaced"/>
</dbReference>
<accession>A0A7F5RFV9</accession>